<dbReference type="PANTHER" id="PTHR11364">
    <property type="entry name" value="THIOSULFATE SULFERTANSFERASE"/>
    <property type="match status" value="1"/>
</dbReference>
<keyword evidence="5" id="KW-1185">Reference proteome</keyword>
<dbReference type="OrthoDB" id="270167at2759"/>
<evidence type="ECO:0000313" key="4">
    <source>
        <dbReference type="EMBL" id="CEF70533.1"/>
    </source>
</evidence>
<accession>A0A090LSE8</accession>
<dbReference type="CTD" id="36382911"/>
<dbReference type="Pfam" id="PF00581">
    <property type="entry name" value="Rhodanese"/>
    <property type="match status" value="2"/>
</dbReference>
<evidence type="ECO:0000313" key="7">
    <source>
        <dbReference type="WormBase" id="SRAE_2000516300"/>
    </source>
</evidence>
<organism evidence="4">
    <name type="scientific">Strongyloides ratti</name>
    <name type="common">Parasitic roundworm</name>
    <dbReference type="NCBI Taxonomy" id="34506"/>
    <lineage>
        <taxon>Eukaryota</taxon>
        <taxon>Metazoa</taxon>
        <taxon>Ecdysozoa</taxon>
        <taxon>Nematoda</taxon>
        <taxon>Chromadorea</taxon>
        <taxon>Rhabditida</taxon>
        <taxon>Tylenchina</taxon>
        <taxon>Panagrolaimomorpha</taxon>
        <taxon>Strongyloidoidea</taxon>
        <taxon>Strongyloididae</taxon>
        <taxon>Strongyloides</taxon>
    </lineage>
</organism>
<reference evidence="6" key="2">
    <citation type="submission" date="2020-12" db="UniProtKB">
        <authorList>
            <consortium name="WormBaseParasite"/>
        </authorList>
    </citation>
    <scope>IDENTIFICATION</scope>
</reference>
<gene>
    <name evidence="4 6 7" type="ORF">SRAE_2000516300</name>
</gene>
<dbReference type="InterPro" id="IPR045078">
    <property type="entry name" value="TST/MPST-like"/>
</dbReference>
<evidence type="ECO:0000313" key="6">
    <source>
        <dbReference type="WBParaSite" id="SRAE_2000516300.1"/>
    </source>
</evidence>
<dbReference type="Gene3D" id="3.40.250.10">
    <property type="entry name" value="Rhodanese-like domain"/>
    <property type="match status" value="2"/>
</dbReference>
<dbReference type="PROSITE" id="PS50206">
    <property type="entry name" value="RHODANESE_3"/>
    <property type="match status" value="2"/>
</dbReference>
<evidence type="ECO:0000313" key="5">
    <source>
        <dbReference type="Proteomes" id="UP000035682"/>
    </source>
</evidence>
<dbReference type="OMA" id="EGSLTEW"/>
<dbReference type="WBParaSite" id="SRAE_2000516300.1">
    <property type="protein sequence ID" value="SRAE_2000516300.1"/>
    <property type="gene ID" value="WBGene00265418"/>
</dbReference>
<dbReference type="RefSeq" id="XP_024509730.1">
    <property type="nucleotide sequence ID" value="XM_024644139.1"/>
</dbReference>
<dbReference type="InterPro" id="IPR036873">
    <property type="entry name" value="Rhodanese-like_dom_sf"/>
</dbReference>
<dbReference type="GO" id="GO:0004792">
    <property type="term" value="F:thiosulfate-cyanide sulfurtransferase activity"/>
    <property type="evidence" value="ECO:0007669"/>
    <property type="project" value="TreeGrafter"/>
</dbReference>
<dbReference type="AlphaFoldDB" id="A0A090LSE8"/>
<dbReference type="Proteomes" id="UP000035682">
    <property type="component" value="Unplaced"/>
</dbReference>
<evidence type="ECO:0000259" key="3">
    <source>
        <dbReference type="PROSITE" id="PS50206"/>
    </source>
</evidence>
<feature type="domain" description="Rhodanese" evidence="3">
    <location>
        <begin position="75"/>
        <end position="179"/>
    </location>
</feature>
<dbReference type="GeneID" id="36382911"/>
<dbReference type="EMBL" id="LN609529">
    <property type="protein sequence ID" value="CEF70533.1"/>
    <property type="molecule type" value="Genomic_DNA"/>
</dbReference>
<dbReference type="GO" id="GO:0005739">
    <property type="term" value="C:mitochondrion"/>
    <property type="evidence" value="ECO:0007669"/>
    <property type="project" value="TreeGrafter"/>
</dbReference>
<dbReference type="InterPro" id="IPR001763">
    <property type="entry name" value="Rhodanese-like_dom"/>
</dbReference>
<dbReference type="CDD" id="cd01448">
    <property type="entry name" value="TST_Repeat_1"/>
    <property type="match status" value="1"/>
</dbReference>
<protein>
    <submittedName>
        <fullName evidence="4 6">Sulfurtransferase</fullName>
    </submittedName>
</protein>
<dbReference type="SMART" id="SM00450">
    <property type="entry name" value="RHOD"/>
    <property type="match status" value="2"/>
</dbReference>
<proteinExistence type="predicted"/>
<dbReference type="WormBase" id="SRAE_2000516300">
    <property type="protein sequence ID" value="SRP07014"/>
    <property type="gene ID" value="WBGene00265418"/>
</dbReference>
<reference evidence="4 5" key="1">
    <citation type="submission" date="2014-09" db="EMBL/GenBank/DDBJ databases">
        <authorList>
            <person name="Martin A.A."/>
        </authorList>
    </citation>
    <scope>NUCLEOTIDE SEQUENCE</scope>
    <source>
        <strain evidence="5">ED321</strain>
        <strain evidence="4">ED321 Heterogonic</strain>
    </source>
</reference>
<evidence type="ECO:0000256" key="2">
    <source>
        <dbReference type="ARBA" id="ARBA00022737"/>
    </source>
</evidence>
<evidence type="ECO:0000256" key="1">
    <source>
        <dbReference type="ARBA" id="ARBA00022679"/>
    </source>
</evidence>
<keyword evidence="1 4" id="KW-0808">Transferase</keyword>
<sequence>MLKFTNFIFFTLKSKNFVRKLSLDRIITPETLKEVIDKKIDQVKILDCTYTFGPKPDYETFMKLKYGKFDKLMKESSESKEKYLEQHIQSSIFFDMNCALYPGKYERFSFYNKNEFEEYPKLLGINKDDHLICYSRGSGGGNTFAGRCFRIFQMYGHKNISLLSGGFDKWKDYKFPIVNGEEKKITKGDWCGIDKNDIIITFEELEKKDSYGKCIFDKVGSSITMLDARNEEEFENSHIRGANSFPVNKLINTDGTLKSKYEIMEIITIKKINISNPIITYCVTGNLASLLSVILENIVLLPNRTYNGSIYEIEARDPSKLTS</sequence>
<dbReference type="STRING" id="34506.A0A090LSE8"/>
<dbReference type="PANTHER" id="PTHR11364:SF7">
    <property type="entry name" value="THIOSULFATE SULFURTRANSFERASE MPST-1-RELATED"/>
    <property type="match status" value="1"/>
</dbReference>
<name>A0A090LSE8_STRRB</name>
<dbReference type="SUPFAM" id="SSF52821">
    <property type="entry name" value="Rhodanese/Cell cycle control phosphatase"/>
    <property type="match status" value="2"/>
</dbReference>
<feature type="domain" description="Rhodanese" evidence="3">
    <location>
        <begin position="219"/>
        <end position="322"/>
    </location>
</feature>
<keyword evidence="2" id="KW-0677">Repeat</keyword>